<evidence type="ECO:0000313" key="1">
    <source>
        <dbReference type="EMBL" id="KAI3778784.1"/>
    </source>
</evidence>
<organism evidence="1 2">
    <name type="scientific">Cichorium intybus</name>
    <name type="common">Chicory</name>
    <dbReference type="NCBI Taxonomy" id="13427"/>
    <lineage>
        <taxon>Eukaryota</taxon>
        <taxon>Viridiplantae</taxon>
        <taxon>Streptophyta</taxon>
        <taxon>Embryophyta</taxon>
        <taxon>Tracheophyta</taxon>
        <taxon>Spermatophyta</taxon>
        <taxon>Magnoliopsida</taxon>
        <taxon>eudicotyledons</taxon>
        <taxon>Gunneridae</taxon>
        <taxon>Pentapetalae</taxon>
        <taxon>asterids</taxon>
        <taxon>campanulids</taxon>
        <taxon>Asterales</taxon>
        <taxon>Asteraceae</taxon>
        <taxon>Cichorioideae</taxon>
        <taxon>Cichorieae</taxon>
        <taxon>Cichoriinae</taxon>
        <taxon>Cichorium</taxon>
    </lineage>
</organism>
<comment type="caution">
    <text evidence="1">The sequence shown here is derived from an EMBL/GenBank/DDBJ whole genome shotgun (WGS) entry which is preliminary data.</text>
</comment>
<name>A0ACB9G5I8_CICIN</name>
<reference evidence="1 2" key="2">
    <citation type="journal article" date="2022" name="Mol. Ecol. Resour.">
        <title>The genomes of chicory, endive, great burdock and yacon provide insights into Asteraceae paleo-polyploidization history and plant inulin production.</title>
        <authorList>
            <person name="Fan W."/>
            <person name="Wang S."/>
            <person name="Wang H."/>
            <person name="Wang A."/>
            <person name="Jiang F."/>
            <person name="Liu H."/>
            <person name="Zhao H."/>
            <person name="Xu D."/>
            <person name="Zhang Y."/>
        </authorList>
    </citation>
    <scope>NUCLEOTIDE SEQUENCE [LARGE SCALE GENOMIC DNA]</scope>
    <source>
        <strain evidence="2">cv. Punajuju</strain>
        <tissue evidence="1">Leaves</tissue>
    </source>
</reference>
<sequence length="143" mass="16428">MTPRVSFCCLMQEMETVIEDKDEKTQVLEGLLDYIVCTTQESQYHEEISSSKVVGVIGEECIQEEELLYVLTKKPQLICYEGFEPSDRTHIAQGVMKTINVYKLTFSGCKAKIWIADWFAQLNNKMGGDLNKIQTVKKYLIDM</sequence>
<gene>
    <name evidence="1" type="ORF">L2E82_08168</name>
</gene>
<keyword evidence="2" id="KW-1185">Reference proteome</keyword>
<dbReference type="EMBL" id="CM042010">
    <property type="protein sequence ID" value="KAI3778784.1"/>
    <property type="molecule type" value="Genomic_DNA"/>
</dbReference>
<reference evidence="2" key="1">
    <citation type="journal article" date="2022" name="Mol. Ecol. Resour.">
        <title>The genomes of chicory, endive, great burdock and yacon provide insights into Asteraceae palaeo-polyploidization history and plant inulin production.</title>
        <authorList>
            <person name="Fan W."/>
            <person name="Wang S."/>
            <person name="Wang H."/>
            <person name="Wang A."/>
            <person name="Jiang F."/>
            <person name="Liu H."/>
            <person name="Zhao H."/>
            <person name="Xu D."/>
            <person name="Zhang Y."/>
        </authorList>
    </citation>
    <scope>NUCLEOTIDE SEQUENCE [LARGE SCALE GENOMIC DNA]</scope>
    <source>
        <strain evidence="2">cv. Punajuju</strain>
    </source>
</reference>
<accession>A0ACB9G5I8</accession>
<protein>
    <submittedName>
        <fullName evidence="1">Uncharacterized protein</fullName>
    </submittedName>
</protein>
<evidence type="ECO:0000313" key="2">
    <source>
        <dbReference type="Proteomes" id="UP001055811"/>
    </source>
</evidence>
<dbReference type="Proteomes" id="UP001055811">
    <property type="component" value="Linkage Group LG02"/>
</dbReference>
<proteinExistence type="predicted"/>